<comment type="subcellular location">
    <subcellularLocation>
        <location evidence="1">Cytoplasm</location>
    </subcellularLocation>
</comment>
<evidence type="ECO:0000256" key="8">
    <source>
        <dbReference type="ARBA" id="ARBA00022741"/>
    </source>
</evidence>
<evidence type="ECO:0000256" key="6">
    <source>
        <dbReference type="ARBA" id="ARBA00022679"/>
    </source>
</evidence>
<evidence type="ECO:0000256" key="11">
    <source>
        <dbReference type="PROSITE-ProRule" id="PRU10141"/>
    </source>
</evidence>
<evidence type="ECO:0000259" key="14">
    <source>
        <dbReference type="PROSITE" id="PS50011"/>
    </source>
</evidence>
<dbReference type="Proteomes" id="UP001652680">
    <property type="component" value="Unassembled WGS sequence"/>
</dbReference>
<dbReference type="SUPFAM" id="SSF56112">
    <property type="entry name" value="Protein kinase-like (PK-like)"/>
    <property type="match status" value="1"/>
</dbReference>
<comment type="similarity">
    <text evidence="2">Belongs to the protein kinase superfamily. CK1 Ser/Thr protein kinase family. Casein kinase I subfamily.</text>
</comment>
<evidence type="ECO:0000256" key="12">
    <source>
        <dbReference type="RuleBase" id="RU000304"/>
    </source>
</evidence>
<dbReference type="CDD" id="cd14126">
    <property type="entry name" value="STKc_CK1_gamma"/>
    <property type="match status" value="1"/>
</dbReference>
<feature type="domain" description="Protein kinase" evidence="14">
    <location>
        <begin position="69"/>
        <end position="353"/>
    </location>
</feature>
<dbReference type="PROSITE" id="PS00107">
    <property type="entry name" value="PROTEIN_KINASE_ATP"/>
    <property type="match status" value="1"/>
</dbReference>
<feature type="binding site" evidence="11">
    <location>
        <position position="98"/>
    </location>
    <ligand>
        <name>ATP</name>
        <dbReference type="ChEBI" id="CHEBI:30616"/>
    </ligand>
</feature>
<dbReference type="InterPro" id="IPR017441">
    <property type="entry name" value="Protein_kinase_ATP_BS"/>
</dbReference>
<name>A0ABM5J1X0_DRORH</name>
<evidence type="ECO:0000256" key="13">
    <source>
        <dbReference type="SAM" id="MobiDB-lite"/>
    </source>
</evidence>
<feature type="compositionally biased region" description="Polar residues" evidence="13">
    <location>
        <begin position="434"/>
        <end position="444"/>
    </location>
</feature>
<dbReference type="InterPro" id="IPR000719">
    <property type="entry name" value="Prot_kinase_dom"/>
</dbReference>
<evidence type="ECO:0000256" key="7">
    <source>
        <dbReference type="ARBA" id="ARBA00022687"/>
    </source>
</evidence>
<evidence type="ECO:0000256" key="9">
    <source>
        <dbReference type="ARBA" id="ARBA00022777"/>
    </source>
</evidence>
<sequence>MLRKYISLQTYIKEEDGGGPQTTTAGPSAGNVANATTALAGGKSSSNNMYSTRQSVSTTTGVLMVGPNFRVGKKIGCGNFGELRLGKNLYNNEHVAIKMEPMKSKAPQLHLEYRFYKLLGSHEGVPEVYYFGPCGKYNALVMELLGPSLEDLFDICGRRFTLKSVLLIAIQLLHRIEYVHSRHLIYRDVKPENFLIGRTSTKREKIIHIIDFGLAKEYIDLDTNRHIPYREHKSLTGTARYMSINTHMGREQSRRDDLEALGHMFMYFLRGSLPWQGLKADTLKERYQKIGDTKRATPIEVLCDGHPEEFATYLRYVRRLDFFETPDYDFLRRLFQDLFDRKGYTDEGEFDWTGKTMSTPVGSLQTGHEVIISPNKDRHNVTAKTNAKGGVAAWPDVPKPGATLGNLTPADRHGSVQVVSSTNGELNPDDPTAGHSNTPITQQPEVEVVDETKCCCFFKRKKKKSTRQK</sequence>
<dbReference type="PROSITE" id="PS50011">
    <property type="entry name" value="PROTEIN_KINASE_DOM"/>
    <property type="match status" value="1"/>
</dbReference>
<dbReference type="PROSITE" id="PS00108">
    <property type="entry name" value="PROTEIN_KINASE_ST"/>
    <property type="match status" value="1"/>
</dbReference>
<dbReference type="InterPro" id="IPR022247">
    <property type="entry name" value="Casein_kinase-1_gamma_C"/>
</dbReference>
<reference evidence="16" key="1">
    <citation type="journal article" date="2021" name="Elife">
        <title>Highly contiguous assemblies of 101 drosophilid genomes.</title>
        <authorList>
            <person name="Kim B.Y."/>
            <person name="Wang J.R."/>
            <person name="Miller D.E."/>
            <person name="Barmina O."/>
            <person name="Delaney E."/>
            <person name="Thompson A."/>
            <person name="Comeault A.A."/>
            <person name="Peede D."/>
            <person name="D'Agostino E.R."/>
            <person name="Pelaez J."/>
            <person name="Aguilar J.M."/>
            <person name="Haji D."/>
            <person name="Matsunaga T."/>
            <person name="Armstrong E.E."/>
            <person name="Zych M."/>
            <person name="Ogawa Y."/>
            <person name="Stamenkovic-Radak M."/>
            <person name="Jelic M."/>
            <person name="Veselinovic M.S."/>
            <person name="Tanaskovic M."/>
            <person name="Eric P."/>
            <person name="Gao J.J."/>
            <person name="Katoh T.K."/>
            <person name="Toda M.J."/>
            <person name="Watabe H."/>
            <person name="Watada M."/>
            <person name="Davis J.S."/>
            <person name="Moyle L.C."/>
            <person name="Manoli G."/>
            <person name="Bertolini E."/>
            <person name="Kostal V."/>
            <person name="Hawley R.S."/>
            <person name="Takahashi A."/>
            <person name="Jones C.D."/>
            <person name="Price D.K."/>
            <person name="Whiteman N."/>
            <person name="Kopp A."/>
            <person name="Matute D.R."/>
            <person name="Petrov D.A."/>
        </authorList>
    </citation>
    <scope>NUCLEOTIDE SEQUENCE [LARGE SCALE GENOMIC DNA]</scope>
</reference>
<evidence type="ECO:0000256" key="1">
    <source>
        <dbReference type="ARBA" id="ARBA00004496"/>
    </source>
</evidence>
<keyword evidence="10 11" id="KW-0067">ATP-binding</keyword>
<evidence type="ECO:0000256" key="5">
    <source>
        <dbReference type="ARBA" id="ARBA00022527"/>
    </source>
</evidence>
<evidence type="ECO:0000313" key="16">
    <source>
        <dbReference type="Proteomes" id="UP001652680"/>
    </source>
</evidence>
<dbReference type="Pfam" id="PF12605">
    <property type="entry name" value="CK1gamma_C"/>
    <property type="match status" value="1"/>
</dbReference>
<keyword evidence="4" id="KW-0963">Cytoplasm</keyword>
<gene>
    <name evidence="15" type="primary">108052513</name>
</gene>
<dbReference type="InterPro" id="IPR050235">
    <property type="entry name" value="CK1_Ser-Thr_kinase"/>
</dbReference>
<dbReference type="SMART" id="SM00220">
    <property type="entry name" value="S_TKc"/>
    <property type="match status" value="1"/>
</dbReference>
<keyword evidence="8 11" id="KW-0547">Nucleotide-binding</keyword>
<keyword evidence="16" id="KW-1185">Reference proteome</keyword>
<proteinExistence type="inferred from homology"/>
<evidence type="ECO:0000256" key="3">
    <source>
        <dbReference type="ARBA" id="ARBA00012513"/>
    </source>
</evidence>
<dbReference type="InterPro" id="IPR011009">
    <property type="entry name" value="Kinase-like_dom_sf"/>
</dbReference>
<dbReference type="EnsemblMetazoa" id="XM_044456881.1">
    <property type="protein sequence ID" value="XP_044312816.1"/>
    <property type="gene ID" value="LOC108052513"/>
</dbReference>
<reference evidence="15" key="2">
    <citation type="submission" date="2025-05" db="UniProtKB">
        <authorList>
            <consortium name="EnsemblMetazoa"/>
        </authorList>
    </citation>
    <scope>IDENTIFICATION</scope>
</reference>
<dbReference type="Pfam" id="PF00069">
    <property type="entry name" value="Pkinase"/>
    <property type="match status" value="1"/>
</dbReference>
<dbReference type="EC" id="2.7.11.1" evidence="3"/>
<evidence type="ECO:0000313" key="15">
    <source>
        <dbReference type="EnsemblMetazoa" id="XP_044312816.1"/>
    </source>
</evidence>
<evidence type="ECO:0000256" key="4">
    <source>
        <dbReference type="ARBA" id="ARBA00022490"/>
    </source>
</evidence>
<keyword evidence="6" id="KW-0808">Transferase</keyword>
<organism evidence="15 16">
    <name type="scientific">Drosophila rhopaloa</name>
    <name type="common">Fruit fly</name>
    <dbReference type="NCBI Taxonomy" id="1041015"/>
    <lineage>
        <taxon>Eukaryota</taxon>
        <taxon>Metazoa</taxon>
        <taxon>Ecdysozoa</taxon>
        <taxon>Arthropoda</taxon>
        <taxon>Hexapoda</taxon>
        <taxon>Insecta</taxon>
        <taxon>Pterygota</taxon>
        <taxon>Neoptera</taxon>
        <taxon>Endopterygota</taxon>
        <taxon>Diptera</taxon>
        <taxon>Brachycera</taxon>
        <taxon>Muscomorpha</taxon>
        <taxon>Ephydroidea</taxon>
        <taxon>Drosophilidae</taxon>
        <taxon>Drosophila</taxon>
        <taxon>Sophophora</taxon>
    </lineage>
</organism>
<evidence type="ECO:0000256" key="10">
    <source>
        <dbReference type="ARBA" id="ARBA00022840"/>
    </source>
</evidence>
<protein>
    <recommendedName>
        <fullName evidence="3">non-specific serine/threonine protein kinase</fullName>
        <ecNumber evidence="3">2.7.11.1</ecNumber>
    </recommendedName>
</protein>
<dbReference type="Gene3D" id="1.10.510.10">
    <property type="entry name" value="Transferase(Phosphotransferase) domain 1"/>
    <property type="match status" value="1"/>
</dbReference>
<keyword evidence="9" id="KW-0418">Kinase</keyword>
<feature type="region of interest" description="Disordered" evidence="13">
    <location>
        <begin position="390"/>
        <end position="444"/>
    </location>
</feature>
<accession>A0ABM5J1X0</accession>
<keyword evidence="7" id="KW-0879">Wnt signaling pathway</keyword>
<dbReference type="PANTHER" id="PTHR11909">
    <property type="entry name" value="CASEIN KINASE-RELATED"/>
    <property type="match status" value="1"/>
</dbReference>
<keyword evidence="5 12" id="KW-0723">Serine/threonine-protein kinase</keyword>
<evidence type="ECO:0000256" key="2">
    <source>
        <dbReference type="ARBA" id="ARBA00005926"/>
    </source>
</evidence>
<dbReference type="InterPro" id="IPR008271">
    <property type="entry name" value="Ser/Thr_kinase_AS"/>
</dbReference>